<feature type="domain" description="MIR" evidence="17">
    <location>
        <begin position="384"/>
        <end position="444"/>
    </location>
</feature>
<evidence type="ECO:0000256" key="3">
    <source>
        <dbReference type="ARBA" id="ARBA00007222"/>
    </source>
</evidence>
<feature type="region of interest" description="Disordered" evidence="16">
    <location>
        <begin position="740"/>
        <end position="766"/>
    </location>
</feature>
<evidence type="ECO:0000256" key="16">
    <source>
        <dbReference type="SAM" id="MobiDB-lite"/>
    </source>
</evidence>
<accession>A0A9W8H9S8</accession>
<protein>
    <recommendedName>
        <fullName evidence="4 15">Dolichyl-phosphate-mannose--protein mannosyltransferase</fullName>
        <ecNumber evidence="4 15">2.4.1.109</ecNumber>
    </recommendedName>
</protein>
<dbReference type="SMART" id="SM00472">
    <property type="entry name" value="MIR"/>
    <property type="match status" value="3"/>
</dbReference>
<feature type="transmembrane region" description="Helical" evidence="15">
    <location>
        <begin position="687"/>
        <end position="707"/>
    </location>
</feature>
<dbReference type="GO" id="GO:0005789">
    <property type="term" value="C:endoplasmic reticulum membrane"/>
    <property type="evidence" value="ECO:0007669"/>
    <property type="project" value="UniProtKB-SubCell"/>
</dbReference>
<dbReference type="InterPro" id="IPR003342">
    <property type="entry name" value="ArnT-like_N"/>
</dbReference>
<organism evidence="18 19">
    <name type="scientific">Coemansia javaensis</name>
    <dbReference type="NCBI Taxonomy" id="2761396"/>
    <lineage>
        <taxon>Eukaryota</taxon>
        <taxon>Fungi</taxon>
        <taxon>Fungi incertae sedis</taxon>
        <taxon>Zoopagomycota</taxon>
        <taxon>Kickxellomycotina</taxon>
        <taxon>Kickxellomycetes</taxon>
        <taxon>Kickxellales</taxon>
        <taxon>Kickxellaceae</taxon>
        <taxon>Coemansia</taxon>
    </lineage>
</organism>
<keyword evidence="7 15" id="KW-0812">Transmembrane</keyword>
<dbReference type="AlphaFoldDB" id="A0A9W8H9S8"/>
<evidence type="ECO:0000256" key="15">
    <source>
        <dbReference type="RuleBase" id="RU367007"/>
    </source>
</evidence>
<dbReference type="PANTHER" id="PTHR10050">
    <property type="entry name" value="DOLICHYL-PHOSPHATE-MANNOSE--PROTEIN MANNOSYLTRANSFERASE"/>
    <property type="match status" value="1"/>
</dbReference>
<keyword evidence="19" id="KW-1185">Reference proteome</keyword>
<dbReference type="Pfam" id="PF16192">
    <property type="entry name" value="PMT_4TMC"/>
    <property type="match status" value="1"/>
</dbReference>
<dbReference type="InterPro" id="IPR032421">
    <property type="entry name" value="PMT_4TMC"/>
</dbReference>
<dbReference type="Pfam" id="PF02366">
    <property type="entry name" value="PMT"/>
    <property type="match status" value="1"/>
</dbReference>
<evidence type="ECO:0000256" key="4">
    <source>
        <dbReference type="ARBA" id="ARBA00012839"/>
    </source>
</evidence>
<keyword evidence="6 15" id="KW-0808">Transferase</keyword>
<evidence type="ECO:0000256" key="11">
    <source>
        <dbReference type="ARBA" id="ARBA00023136"/>
    </source>
</evidence>
<keyword evidence="10 15" id="KW-1133">Transmembrane helix</keyword>
<dbReference type="InterPro" id="IPR027005">
    <property type="entry name" value="PMT-like"/>
</dbReference>
<feature type="transmembrane region" description="Helical" evidence="15">
    <location>
        <begin position="210"/>
        <end position="243"/>
    </location>
</feature>
<keyword evidence="8" id="KW-0677">Repeat</keyword>
<evidence type="ECO:0000256" key="5">
    <source>
        <dbReference type="ARBA" id="ARBA00022676"/>
    </source>
</evidence>
<comment type="similarity">
    <text evidence="3 15">Belongs to the glycosyltransferase 39 family.</text>
</comment>
<evidence type="ECO:0000256" key="14">
    <source>
        <dbReference type="ARBA" id="ARBA00045102"/>
    </source>
</evidence>
<dbReference type="PANTHER" id="PTHR10050:SF50">
    <property type="entry name" value="DOLICHYL-PHOSPHATE-MANNOSE--PROTEIN MANNOSYLTRANSFERASE 1-RELATED"/>
    <property type="match status" value="1"/>
</dbReference>
<feature type="transmembrane region" description="Helical" evidence="15">
    <location>
        <begin position="590"/>
        <end position="611"/>
    </location>
</feature>
<evidence type="ECO:0000256" key="6">
    <source>
        <dbReference type="ARBA" id="ARBA00022679"/>
    </source>
</evidence>
<evidence type="ECO:0000256" key="2">
    <source>
        <dbReference type="ARBA" id="ARBA00004922"/>
    </source>
</evidence>
<keyword evidence="9 15" id="KW-0256">Endoplasmic reticulum</keyword>
<dbReference type="EMBL" id="JANBUL010000203">
    <property type="protein sequence ID" value="KAJ2778918.1"/>
    <property type="molecule type" value="Genomic_DNA"/>
</dbReference>
<evidence type="ECO:0000256" key="13">
    <source>
        <dbReference type="ARBA" id="ARBA00045085"/>
    </source>
</evidence>
<comment type="subcellular location">
    <subcellularLocation>
        <location evidence="1 15">Endoplasmic reticulum membrane</location>
        <topology evidence="1 15">Multi-pass membrane protein</topology>
    </subcellularLocation>
</comment>
<feature type="transmembrane region" description="Helical" evidence="15">
    <location>
        <begin position="264"/>
        <end position="287"/>
    </location>
</feature>
<comment type="function">
    <text evidence="15">Transfers mannose from Dol-P-mannose to Ser or Thr residues on proteins.</text>
</comment>
<dbReference type="InterPro" id="IPR016093">
    <property type="entry name" value="MIR_motif"/>
</dbReference>
<feature type="region of interest" description="Disordered" evidence="16">
    <location>
        <begin position="1"/>
        <end position="32"/>
    </location>
</feature>
<name>A0A9W8H9S8_9FUNG</name>
<keyword evidence="5 15" id="KW-0328">Glycosyltransferase</keyword>
<gene>
    <name evidence="18" type="primary">PMT1</name>
    <name evidence="18" type="ORF">H4R18_004310</name>
</gene>
<feature type="transmembrane region" description="Helical" evidence="15">
    <location>
        <begin position="134"/>
        <end position="167"/>
    </location>
</feature>
<evidence type="ECO:0000256" key="9">
    <source>
        <dbReference type="ARBA" id="ARBA00022824"/>
    </source>
</evidence>
<evidence type="ECO:0000256" key="8">
    <source>
        <dbReference type="ARBA" id="ARBA00022737"/>
    </source>
</evidence>
<feature type="domain" description="MIR" evidence="17">
    <location>
        <begin position="317"/>
        <end position="373"/>
    </location>
</feature>
<evidence type="ECO:0000256" key="12">
    <source>
        <dbReference type="ARBA" id="ARBA00023180"/>
    </source>
</evidence>
<dbReference type="InterPro" id="IPR036300">
    <property type="entry name" value="MIR_dom_sf"/>
</dbReference>
<keyword evidence="11 15" id="KW-0472">Membrane</keyword>
<dbReference type="OrthoDB" id="292747at2759"/>
<feature type="transmembrane region" description="Helical" evidence="15">
    <location>
        <begin position="654"/>
        <end position="675"/>
    </location>
</feature>
<feature type="transmembrane region" description="Helical" evidence="15">
    <location>
        <begin position="631"/>
        <end position="648"/>
    </location>
</feature>
<evidence type="ECO:0000313" key="18">
    <source>
        <dbReference type="EMBL" id="KAJ2778918.1"/>
    </source>
</evidence>
<evidence type="ECO:0000313" key="19">
    <source>
        <dbReference type="Proteomes" id="UP001140217"/>
    </source>
</evidence>
<evidence type="ECO:0000256" key="10">
    <source>
        <dbReference type="ARBA" id="ARBA00022989"/>
    </source>
</evidence>
<dbReference type="EC" id="2.4.1.109" evidence="4 15"/>
<dbReference type="Proteomes" id="UP001140217">
    <property type="component" value="Unassembled WGS sequence"/>
</dbReference>
<sequence length="766" mass="84365">MTVAMDEARGDKAKEKAKEEAKEEAKERPKAGEWRMERSDWAAVAAATVVALAVRLWRLSSPAQVVFDEVHFGKFAGRYINGTYFFDLHPPLAKMMFAAAGRVAGYDGVFDFKEIGLEYGAAGVPYVAMRLMPAVLGALTVPMALVAARACGYGLDTAALAALLVCVENGLVTQSRLMLLDSPLVFFTALTLACWAVWWTRQGRPFSRAWWAWLAATGAAMGCAASCKWVGLFLIPTLGLSAAKDLWDKIADRSLSPVRWLAHAGARALTLLGVPAAVYVLCFWVHFAVLRRTGPDSSMMSPEFQAALDGGPRVATDRDVYYGSEIRIRSTNARSGFLHSHAHAWQHEKGSGQQQVTIYGFADPNNVWVVTPGFNATVDMSAGPVPVRSGDVLRLQHKATGKFLHSHNKRPAMAAGDDKKFELSGYGFANFSGDSNDNFVLDILHGDPAMAGSDTHVQAIYSRFRLVHANLRCAVYNSRKKLPKWAYGQTEVNCMLNCMPRMSTWHVEHAEYHPPHAAAQPADVRRAEYRPLGLWAKIWEYNKLMTDTNESLTGDHPFAARPEHWPWLRRGTAYWGGAARSIYQLGNPPIWWASLASLALFAAASAALVLLDKRGTRLRLGGQRARYQSAAGFFAVAWACHYVPFFLMGRELFLHHYFPALWMAIMVLAFSLDLATCRLPPVVRAAVYVAAAAVALHAFHTFSYITYARPWTKDACLRARWLATWDFDCEHTLGGAKATLPLPPTTTDPASVEQPPAGDNDGGEEP</sequence>
<comment type="pathway">
    <text evidence="2 15">Protein modification; protein glycosylation.</text>
</comment>
<comment type="catalytic activity">
    <reaction evidence="14 15">
        <text>a di-trans,poly-cis-dolichyl beta-D-mannosyl phosphate + L-seryl-[protein] = 3-O-(alpha-D-mannosyl)-L-seryl-[protein] + a di-trans,poly-cis-dolichyl phosphate + H(+)</text>
        <dbReference type="Rhea" id="RHEA:17377"/>
        <dbReference type="Rhea" id="RHEA-COMP:9863"/>
        <dbReference type="Rhea" id="RHEA-COMP:13546"/>
        <dbReference type="Rhea" id="RHEA-COMP:19498"/>
        <dbReference type="Rhea" id="RHEA-COMP:19501"/>
        <dbReference type="ChEBI" id="CHEBI:15378"/>
        <dbReference type="ChEBI" id="CHEBI:29999"/>
        <dbReference type="ChEBI" id="CHEBI:57683"/>
        <dbReference type="ChEBI" id="CHEBI:58211"/>
        <dbReference type="ChEBI" id="CHEBI:137321"/>
        <dbReference type="EC" id="2.4.1.109"/>
    </reaction>
</comment>
<dbReference type="Pfam" id="PF02815">
    <property type="entry name" value="MIR"/>
    <property type="match status" value="1"/>
</dbReference>
<dbReference type="Gene3D" id="2.80.10.50">
    <property type="match status" value="1"/>
</dbReference>
<comment type="caution">
    <text evidence="18">The sequence shown here is derived from an EMBL/GenBank/DDBJ whole genome shotgun (WGS) entry which is preliminary data.</text>
</comment>
<dbReference type="SUPFAM" id="SSF82109">
    <property type="entry name" value="MIR domain"/>
    <property type="match status" value="1"/>
</dbReference>
<feature type="transmembrane region" description="Helical" evidence="15">
    <location>
        <begin position="179"/>
        <end position="198"/>
    </location>
</feature>
<reference evidence="18" key="1">
    <citation type="submission" date="2022-07" db="EMBL/GenBank/DDBJ databases">
        <title>Phylogenomic reconstructions and comparative analyses of Kickxellomycotina fungi.</title>
        <authorList>
            <person name="Reynolds N.K."/>
            <person name="Stajich J.E."/>
            <person name="Barry K."/>
            <person name="Grigoriev I.V."/>
            <person name="Crous P."/>
            <person name="Smith M.E."/>
        </authorList>
    </citation>
    <scope>NUCLEOTIDE SEQUENCE</scope>
    <source>
        <strain evidence="18">NBRC 105414</strain>
    </source>
</reference>
<dbReference type="GO" id="GO:0004169">
    <property type="term" value="F:dolichyl-phosphate-mannose-protein mannosyltransferase activity"/>
    <property type="evidence" value="ECO:0007669"/>
    <property type="project" value="UniProtKB-UniRule"/>
</dbReference>
<keyword evidence="12" id="KW-0325">Glycoprotein</keyword>
<evidence type="ECO:0000259" key="17">
    <source>
        <dbReference type="PROSITE" id="PS50919"/>
    </source>
</evidence>
<proteinExistence type="inferred from homology"/>
<evidence type="ECO:0000256" key="7">
    <source>
        <dbReference type="ARBA" id="ARBA00022692"/>
    </source>
</evidence>
<dbReference type="PROSITE" id="PS50919">
    <property type="entry name" value="MIR"/>
    <property type="match status" value="2"/>
</dbReference>
<comment type="catalytic activity">
    <reaction evidence="13 15">
        <text>a di-trans,poly-cis-dolichyl beta-D-mannosyl phosphate + L-threonyl-[protein] = 3-O-(alpha-D-mannosyl)-L-threonyl-[protein] + a di-trans,poly-cis-dolichyl phosphate + H(+)</text>
        <dbReference type="Rhea" id="RHEA:53396"/>
        <dbReference type="Rhea" id="RHEA-COMP:11060"/>
        <dbReference type="Rhea" id="RHEA-COMP:13547"/>
        <dbReference type="Rhea" id="RHEA-COMP:19498"/>
        <dbReference type="Rhea" id="RHEA-COMP:19501"/>
        <dbReference type="ChEBI" id="CHEBI:15378"/>
        <dbReference type="ChEBI" id="CHEBI:30013"/>
        <dbReference type="ChEBI" id="CHEBI:57683"/>
        <dbReference type="ChEBI" id="CHEBI:58211"/>
        <dbReference type="ChEBI" id="CHEBI:137323"/>
        <dbReference type="EC" id="2.4.1.109"/>
    </reaction>
</comment>
<evidence type="ECO:0000256" key="1">
    <source>
        <dbReference type="ARBA" id="ARBA00004477"/>
    </source>
</evidence>